<dbReference type="PANTHER" id="PTHR23026:SF90">
    <property type="entry name" value="IODOTYROSINE DEIODINASE 1"/>
    <property type="match status" value="1"/>
</dbReference>
<proteinExistence type="predicted"/>
<dbReference type="EMBL" id="JAPKNK010000005">
    <property type="protein sequence ID" value="MCX5570198.1"/>
    <property type="molecule type" value="Genomic_DNA"/>
</dbReference>
<gene>
    <name evidence="5" type="ORF">OSH07_13415</name>
</gene>
<dbReference type="InterPro" id="IPR050627">
    <property type="entry name" value="Nitroreductase/BluB"/>
</dbReference>
<dbReference type="PANTHER" id="PTHR23026">
    <property type="entry name" value="NADPH NITROREDUCTASE"/>
    <property type="match status" value="1"/>
</dbReference>
<evidence type="ECO:0000313" key="5">
    <source>
        <dbReference type="EMBL" id="MCX5570198.1"/>
    </source>
</evidence>
<evidence type="ECO:0000256" key="3">
    <source>
        <dbReference type="ARBA" id="ARBA00023002"/>
    </source>
</evidence>
<dbReference type="SUPFAM" id="SSF55469">
    <property type="entry name" value="FMN-dependent nitroreductase-like"/>
    <property type="match status" value="1"/>
</dbReference>
<dbReference type="AlphaFoldDB" id="A0A9X3IL65"/>
<reference evidence="5" key="1">
    <citation type="submission" date="2022-11" db="EMBL/GenBank/DDBJ databases">
        <title>Biodiversity and phylogenetic relationships of bacteria.</title>
        <authorList>
            <person name="Machado R.A.R."/>
            <person name="Bhat A."/>
            <person name="Loulou A."/>
            <person name="Kallel S."/>
        </authorList>
    </citation>
    <scope>NUCLEOTIDE SEQUENCE</scope>
    <source>
        <strain evidence="5">K-TC2</strain>
    </source>
</reference>
<evidence type="ECO:0000259" key="4">
    <source>
        <dbReference type="Pfam" id="PF00881"/>
    </source>
</evidence>
<keyword evidence="1" id="KW-0285">Flavoprotein</keyword>
<protein>
    <submittedName>
        <fullName evidence="5">Nitroreductase family protein</fullName>
    </submittedName>
</protein>
<dbReference type="Pfam" id="PF00881">
    <property type="entry name" value="Nitroreductase"/>
    <property type="match status" value="1"/>
</dbReference>
<keyword evidence="3" id="KW-0560">Oxidoreductase</keyword>
<evidence type="ECO:0000313" key="6">
    <source>
        <dbReference type="Proteomes" id="UP001144805"/>
    </source>
</evidence>
<comment type="caution">
    <text evidence="5">The sequence shown here is derived from an EMBL/GenBank/DDBJ whole genome shotgun (WGS) entry which is preliminary data.</text>
</comment>
<dbReference type="InterPro" id="IPR000415">
    <property type="entry name" value="Nitroreductase-like"/>
</dbReference>
<dbReference type="Gene3D" id="3.40.109.10">
    <property type="entry name" value="NADH Oxidase"/>
    <property type="match status" value="1"/>
</dbReference>
<organism evidence="5 6">
    <name type="scientific">Kaistia nematophila</name>
    <dbReference type="NCBI Taxonomy" id="2994654"/>
    <lineage>
        <taxon>Bacteria</taxon>
        <taxon>Pseudomonadati</taxon>
        <taxon>Pseudomonadota</taxon>
        <taxon>Alphaproteobacteria</taxon>
        <taxon>Hyphomicrobiales</taxon>
        <taxon>Kaistiaceae</taxon>
        <taxon>Kaistia</taxon>
    </lineage>
</organism>
<keyword evidence="2" id="KW-0288">FMN</keyword>
<keyword evidence="6" id="KW-1185">Reference proteome</keyword>
<dbReference type="RefSeq" id="WP_266339167.1">
    <property type="nucleotide sequence ID" value="NZ_JAPKNK010000005.1"/>
</dbReference>
<dbReference type="InterPro" id="IPR029479">
    <property type="entry name" value="Nitroreductase"/>
</dbReference>
<name>A0A9X3IL65_9HYPH</name>
<accession>A0A9X3IL65</accession>
<sequence>MSWLSVTNPLGARAERARQTLWLVRNFLYDYRRYSRESFLHGPKSRESRKAHIHLLAHTVEHGLSLANPRPAFGLEKIRKLVGETRSYIADYGIDASAEIAIRALEAYVAFNRAAGAEIGDVPAAVETLRQAIVSARTELLGGTEDVTAEGIRQRASMDFLGFMEARHSVRQYADRPVDPALIEQAVRAAQQSPSSCNRQTCRVYAFTERKAIASVLGFQSGNRGFGEQLGGILIVTTDIRHWGSVGERYQGWIDGGMFAMTLALGLHAEGLGACMLNWSETKDVDAAMRAHVGIPDNELVITMIGFGHMPDSFKVPRSQRKPLDEILRLDPALPA</sequence>
<evidence type="ECO:0000256" key="1">
    <source>
        <dbReference type="ARBA" id="ARBA00022630"/>
    </source>
</evidence>
<dbReference type="Proteomes" id="UP001144805">
    <property type="component" value="Unassembled WGS sequence"/>
</dbReference>
<feature type="domain" description="Nitroreductase" evidence="4">
    <location>
        <begin position="165"/>
        <end position="309"/>
    </location>
</feature>
<evidence type="ECO:0000256" key="2">
    <source>
        <dbReference type="ARBA" id="ARBA00022643"/>
    </source>
</evidence>
<dbReference type="GO" id="GO:0016491">
    <property type="term" value="F:oxidoreductase activity"/>
    <property type="evidence" value="ECO:0007669"/>
    <property type="project" value="UniProtKB-KW"/>
</dbReference>